<keyword evidence="1 4" id="KW-0808">Transferase</keyword>
<evidence type="ECO:0000256" key="1">
    <source>
        <dbReference type="ARBA" id="ARBA00022679"/>
    </source>
</evidence>
<reference evidence="5" key="1">
    <citation type="submission" date="2018-12" db="EMBL/GenBank/DDBJ databases">
        <title>Tengunoibacter tsumagoiensis gen. nov., sp. nov., Dictyobacter kobayashii sp. nov., D. alpinus sp. nov., and D. joshuensis sp. nov. and description of Dictyobacteraceae fam. nov. within the order Ktedonobacterales isolated from Tengu-no-mugimeshi.</title>
        <authorList>
            <person name="Wang C.M."/>
            <person name="Zheng Y."/>
            <person name="Sakai Y."/>
            <person name="Toyoda A."/>
            <person name="Minakuchi Y."/>
            <person name="Abe K."/>
            <person name="Yokota A."/>
            <person name="Yabe S."/>
        </authorList>
    </citation>
    <scope>NUCLEOTIDE SEQUENCE [LARGE SCALE GENOMIC DNA]</scope>
    <source>
        <strain evidence="5">Uno11</strain>
    </source>
</reference>
<dbReference type="AlphaFoldDB" id="A0A402AYB9"/>
<dbReference type="Pfam" id="PF13427">
    <property type="entry name" value="AadA_C"/>
    <property type="match status" value="1"/>
</dbReference>
<evidence type="ECO:0000313" key="5">
    <source>
        <dbReference type="Proteomes" id="UP000287188"/>
    </source>
</evidence>
<gene>
    <name evidence="4" type="ORF">KDK_78880</name>
</gene>
<dbReference type="Proteomes" id="UP000287188">
    <property type="component" value="Unassembled WGS sequence"/>
</dbReference>
<sequence>MDYNWTNCSKVIKAEVQTILAEFERLLGDNLLGIYLYGSLAAGGFNPERSDINLLVVTARPLAVETRRNIIELVLRISRFPAPLDITFIVKQELQALAQSLPIELHYDETVRQHYQSALHSEDQQQWSDQAQSNNQLILDLSSLHHYGVCLYGQPIAETIPVIPDTIFRTALIQYLQEIQARPLQDPITFVLDASRGMAYLRDGSFLSKRDGGTWGLNQLPEQYHPLLQQVLAIYQGERLGRPVGRASLESFATLLKDEYSR</sequence>
<protein>
    <submittedName>
        <fullName evidence="4">Streptomycin 3''-adenylyltransferase</fullName>
    </submittedName>
</protein>
<evidence type="ECO:0000259" key="3">
    <source>
        <dbReference type="Pfam" id="PF13427"/>
    </source>
</evidence>
<dbReference type="RefSeq" id="WP_126557368.1">
    <property type="nucleotide sequence ID" value="NZ_BIFS01000002.1"/>
</dbReference>
<dbReference type="InterPro" id="IPR002934">
    <property type="entry name" value="Polymerase_NTP_transf_dom"/>
</dbReference>
<feature type="domain" description="Adenylyltransferase AadA C-terminal" evidence="3">
    <location>
        <begin position="161"/>
        <end position="257"/>
    </location>
</feature>
<dbReference type="InterPro" id="IPR025184">
    <property type="entry name" value="AadA_C"/>
</dbReference>
<name>A0A402AYB9_9CHLR</name>
<keyword evidence="4" id="KW-0548">Nucleotidyltransferase</keyword>
<organism evidence="4 5">
    <name type="scientific">Dictyobacter kobayashii</name>
    <dbReference type="NCBI Taxonomy" id="2014872"/>
    <lineage>
        <taxon>Bacteria</taxon>
        <taxon>Bacillati</taxon>
        <taxon>Chloroflexota</taxon>
        <taxon>Ktedonobacteria</taxon>
        <taxon>Ktedonobacterales</taxon>
        <taxon>Dictyobacteraceae</taxon>
        <taxon>Dictyobacter</taxon>
    </lineage>
</organism>
<dbReference type="CDD" id="cd05403">
    <property type="entry name" value="NT_KNTase_like"/>
    <property type="match status" value="1"/>
</dbReference>
<keyword evidence="5" id="KW-1185">Reference proteome</keyword>
<dbReference type="GO" id="GO:0016779">
    <property type="term" value="F:nucleotidyltransferase activity"/>
    <property type="evidence" value="ECO:0007669"/>
    <property type="project" value="UniProtKB-KW"/>
</dbReference>
<evidence type="ECO:0000313" key="4">
    <source>
        <dbReference type="EMBL" id="GCE24088.1"/>
    </source>
</evidence>
<evidence type="ECO:0000259" key="2">
    <source>
        <dbReference type="Pfam" id="PF01909"/>
    </source>
</evidence>
<dbReference type="Gene3D" id="3.30.460.10">
    <property type="entry name" value="Beta Polymerase, domain 2"/>
    <property type="match status" value="1"/>
</dbReference>
<comment type="caution">
    <text evidence="4">The sequence shown here is derived from an EMBL/GenBank/DDBJ whole genome shotgun (WGS) entry which is preliminary data.</text>
</comment>
<dbReference type="SUPFAM" id="SSF81301">
    <property type="entry name" value="Nucleotidyltransferase"/>
    <property type="match status" value="1"/>
</dbReference>
<feature type="domain" description="Polymerase nucleotidyl transferase" evidence="2">
    <location>
        <begin position="19"/>
        <end position="78"/>
    </location>
</feature>
<accession>A0A402AYB9</accession>
<proteinExistence type="predicted"/>
<dbReference type="EMBL" id="BIFS01000002">
    <property type="protein sequence ID" value="GCE24088.1"/>
    <property type="molecule type" value="Genomic_DNA"/>
</dbReference>
<dbReference type="OrthoDB" id="5643411at2"/>
<dbReference type="Pfam" id="PF01909">
    <property type="entry name" value="NTP_transf_2"/>
    <property type="match status" value="1"/>
</dbReference>
<dbReference type="InterPro" id="IPR043519">
    <property type="entry name" value="NT_sf"/>
</dbReference>